<dbReference type="PROSITE" id="PS51782">
    <property type="entry name" value="LYSM"/>
    <property type="match status" value="1"/>
</dbReference>
<dbReference type="InterPro" id="IPR011055">
    <property type="entry name" value="Dup_hybrid_motif"/>
</dbReference>
<dbReference type="Gene3D" id="3.10.350.10">
    <property type="entry name" value="LysM domain"/>
    <property type="match status" value="1"/>
</dbReference>
<dbReference type="EMBL" id="JADQBC010000035">
    <property type="protein sequence ID" value="MBR8827563.1"/>
    <property type="molecule type" value="Genomic_DNA"/>
</dbReference>
<dbReference type="CDD" id="cd00118">
    <property type="entry name" value="LysM"/>
    <property type="match status" value="1"/>
</dbReference>
<evidence type="ECO:0000313" key="2">
    <source>
        <dbReference type="EMBL" id="MBR8827563.1"/>
    </source>
</evidence>
<gene>
    <name evidence="2" type="ORF">DSM107014_06580</name>
</gene>
<proteinExistence type="predicted"/>
<dbReference type="Gene3D" id="2.70.70.10">
    <property type="entry name" value="Glucose Permease (Domain IIA)"/>
    <property type="match status" value="1"/>
</dbReference>
<dbReference type="Pfam" id="PF01551">
    <property type="entry name" value="Peptidase_M23"/>
    <property type="match status" value="1"/>
</dbReference>
<dbReference type="Pfam" id="PF01476">
    <property type="entry name" value="LysM"/>
    <property type="match status" value="1"/>
</dbReference>
<feature type="domain" description="LysM" evidence="1">
    <location>
        <begin position="49"/>
        <end position="93"/>
    </location>
</feature>
<accession>A0A941JPG5</accession>
<dbReference type="SMART" id="SM00257">
    <property type="entry name" value="LysM"/>
    <property type="match status" value="1"/>
</dbReference>
<dbReference type="AlphaFoldDB" id="A0A941JPG5"/>
<evidence type="ECO:0000313" key="3">
    <source>
        <dbReference type="Proteomes" id="UP000767446"/>
    </source>
</evidence>
<reference evidence="2" key="1">
    <citation type="submission" date="2021-02" db="EMBL/GenBank/DDBJ databases">
        <title>Metagenome analyses of Stigonema ocellatum DSM 106950, Chlorogloea purpurea SAG 13.99 and Gomphosphaeria aponina DSM 107014.</title>
        <authorList>
            <person name="Marter P."/>
            <person name="Huang S."/>
        </authorList>
    </citation>
    <scope>NUCLEOTIDE SEQUENCE</scope>
    <source>
        <strain evidence="2">JP213</strain>
    </source>
</reference>
<dbReference type="InterPro" id="IPR050570">
    <property type="entry name" value="Cell_wall_metabolism_enzyme"/>
</dbReference>
<evidence type="ECO:0000259" key="1">
    <source>
        <dbReference type="PROSITE" id="PS51782"/>
    </source>
</evidence>
<protein>
    <submittedName>
        <fullName evidence="2">M23 family metallopeptidase</fullName>
    </submittedName>
</protein>
<dbReference type="Proteomes" id="UP000767446">
    <property type="component" value="Unassembled WGS sequence"/>
</dbReference>
<dbReference type="InterPro" id="IPR018392">
    <property type="entry name" value="LysM"/>
</dbReference>
<sequence>MTWYKAKPAPIENELIFILSWLLCLMFAPQLQAQPLFPHCSEPILSRLQSHQIAAGETLTSIAAKYNLLPETLIKLNPVLEEGALVVGTEILIPPINGVRVEVPAGATWKDLQAAYSVGADVLFEMNGCEDVPREVFIPGVTWRENNQGINKFPGYPLPAIATVGLAYGWQSVDDKQRVMFHSGIDLLSAIGTQVLAVDQGVVAFIGQEENYGYLVVVDHGKGVQTRYAHLSKIVVAIGAEVNAGDVIAAVGNTGQPDLKVPHLHFEVRQQLPVGWVAQDPLYFISY</sequence>
<comment type="caution">
    <text evidence="2">The sequence shown here is derived from an EMBL/GenBank/DDBJ whole genome shotgun (WGS) entry which is preliminary data.</text>
</comment>
<organism evidence="2 3">
    <name type="scientific">Gomphosphaeria aponina SAG 52.96 = DSM 107014</name>
    <dbReference type="NCBI Taxonomy" id="1521640"/>
    <lineage>
        <taxon>Bacteria</taxon>
        <taxon>Bacillati</taxon>
        <taxon>Cyanobacteriota</taxon>
        <taxon>Cyanophyceae</taxon>
        <taxon>Oscillatoriophycideae</taxon>
        <taxon>Chroococcales</taxon>
        <taxon>Gomphosphaeriaceae</taxon>
        <taxon>Gomphosphaeria</taxon>
    </lineage>
</organism>
<name>A0A941JPG5_9CHRO</name>
<dbReference type="SUPFAM" id="SSF54106">
    <property type="entry name" value="LysM domain"/>
    <property type="match status" value="1"/>
</dbReference>
<dbReference type="GO" id="GO:0004222">
    <property type="term" value="F:metalloendopeptidase activity"/>
    <property type="evidence" value="ECO:0007669"/>
    <property type="project" value="TreeGrafter"/>
</dbReference>
<dbReference type="InterPro" id="IPR036779">
    <property type="entry name" value="LysM_dom_sf"/>
</dbReference>
<dbReference type="CDD" id="cd12797">
    <property type="entry name" value="M23_peptidase"/>
    <property type="match status" value="1"/>
</dbReference>
<dbReference type="PANTHER" id="PTHR21666:SF290">
    <property type="entry name" value="PEPTIDASE M23 DOMAIN PROTEIN"/>
    <property type="match status" value="1"/>
</dbReference>
<dbReference type="SUPFAM" id="SSF51261">
    <property type="entry name" value="Duplicated hybrid motif"/>
    <property type="match status" value="1"/>
</dbReference>
<dbReference type="PANTHER" id="PTHR21666">
    <property type="entry name" value="PEPTIDASE-RELATED"/>
    <property type="match status" value="1"/>
</dbReference>
<dbReference type="InterPro" id="IPR016047">
    <property type="entry name" value="M23ase_b-sheet_dom"/>
</dbReference>